<dbReference type="EMBL" id="PSQE01000001">
    <property type="protein sequence ID" value="RHN80516.1"/>
    <property type="molecule type" value="Genomic_DNA"/>
</dbReference>
<protein>
    <submittedName>
        <fullName evidence="1">Uncharacterized protein</fullName>
    </submittedName>
</protein>
<dbReference type="AlphaFoldDB" id="A0A396JQE8"/>
<dbReference type="Proteomes" id="UP000265566">
    <property type="component" value="Chromosome 1"/>
</dbReference>
<gene>
    <name evidence="1" type="ORF">MtrunA17_Chr1g0189141</name>
</gene>
<evidence type="ECO:0000313" key="1">
    <source>
        <dbReference type="EMBL" id="RHN80516.1"/>
    </source>
</evidence>
<reference evidence="1" key="1">
    <citation type="journal article" date="2018" name="Nat. Plants">
        <title>Whole-genome landscape of Medicago truncatula symbiotic genes.</title>
        <authorList>
            <person name="Pecrix Y."/>
            <person name="Gamas P."/>
            <person name="Carrere S."/>
        </authorList>
    </citation>
    <scope>NUCLEOTIDE SEQUENCE</scope>
    <source>
        <tissue evidence="1">Leaves</tissue>
    </source>
</reference>
<dbReference type="Gramene" id="rna4453">
    <property type="protein sequence ID" value="RHN80516.1"/>
    <property type="gene ID" value="gene4453"/>
</dbReference>
<organism evidence="1">
    <name type="scientific">Medicago truncatula</name>
    <name type="common">Barrel medic</name>
    <name type="synonym">Medicago tribuloides</name>
    <dbReference type="NCBI Taxonomy" id="3880"/>
    <lineage>
        <taxon>Eukaryota</taxon>
        <taxon>Viridiplantae</taxon>
        <taxon>Streptophyta</taxon>
        <taxon>Embryophyta</taxon>
        <taxon>Tracheophyta</taxon>
        <taxon>Spermatophyta</taxon>
        <taxon>Magnoliopsida</taxon>
        <taxon>eudicotyledons</taxon>
        <taxon>Gunneridae</taxon>
        <taxon>Pentapetalae</taxon>
        <taxon>rosids</taxon>
        <taxon>fabids</taxon>
        <taxon>Fabales</taxon>
        <taxon>Fabaceae</taxon>
        <taxon>Papilionoideae</taxon>
        <taxon>50 kb inversion clade</taxon>
        <taxon>NPAAA clade</taxon>
        <taxon>Hologalegina</taxon>
        <taxon>IRL clade</taxon>
        <taxon>Trifolieae</taxon>
        <taxon>Medicago</taxon>
    </lineage>
</organism>
<sequence length="90" mass="9963">MSQEEVIPTTANVTQLDKQLVVFSPNHGVKTGTTFHMSLQNVFDEIVRPPLPNNDVQPVLPLVSDFPDVRKIMAGHGVEQLQLNSQDENA</sequence>
<comment type="caution">
    <text evidence="1">The sequence shown here is derived from an EMBL/GenBank/DDBJ whole genome shotgun (WGS) entry which is preliminary data.</text>
</comment>
<accession>A0A396JQE8</accession>
<name>A0A396JQE8_MEDTR</name>
<proteinExistence type="predicted"/>